<accession>A0A0D1EAP5</accession>
<dbReference type="EMBL" id="JYFE01000063">
    <property type="protein sequence ID" value="KIT14774.1"/>
    <property type="molecule type" value="Genomic_DNA"/>
</dbReference>
<protein>
    <submittedName>
        <fullName evidence="1">Uncharacterized protein</fullName>
    </submittedName>
</protein>
<gene>
    <name evidence="1" type="ORF">jaqu_35120</name>
</gene>
<comment type="caution">
    <text evidence="1">The sequence shown here is derived from an EMBL/GenBank/DDBJ whole genome shotgun (WGS) entry which is preliminary data.</text>
</comment>
<dbReference type="PATRIC" id="fig|935700.4.peg.3620"/>
<reference evidence="1 2" key="1">
    <citation type="submission" date="2015-02" db="EMBL/GenBank/DDBJ databases">
        <title>Genome Sequence of Jannaschia aquimarina DSM28248, a member of the Roseobacter clade.</title>
        <authorList>
            <person name="Voget S."/>
            <person name="Daniel R."/>
        </authorList>
    </citation>
    <scope>NUCLEOTIDE SEQUENCE [LARGE SCALE GENOMIC DNA]</scope>
    <source>
        <strain evidence="1 2">GSW-M26</strain>
    </source>
</reference>
<sequence length="46" mass="5205">MGVIVIALRRFRSAHTTSWTFLRLVNRLAAVTIARLAVCLALNRPR</sequence>
<name>A0A0D1EAP5_9RHOB</name>
<proteinExistence type="predicted"/>
<dbReference type="AlphaFoldDB" id="A0A0D1EAP5"/>
<dbReference type="Proteomes" id="UP000032232">
    <property type="component" value="Unassembled WGS sequence"/>
</dbReference>
<evidence type="ECO:0000313" key="2">
    <source>
        <dbReference type="Proteomes" id="UP000032232"/>
    </source>
</evidence>
<evidence type="ECO:0000313" key="1">
    <source>
        <dbReference type="EMBL" id="KIT14774.1"/>
    </source>
</evidence>
<organism evidence="1 2">
    <name type="scientific">Jannaschia aquimarina</name>
    <dbReference type="NCBI Taxonomy" id="935700"/>
    <lineage>
        <taxon>Bacteria</taxon>
        <taxon>Pseudomonadati</taxon>
        <taxon>Pseudomonadota</taxon>
        <taxon>Alphaproteobacteria</taxon>
        <taxon>Rhodobacterales</taxon>
        <taxon>Roseobacteraceae</taxon>
        <taxon>Jannaschia</taxon>
    </lineage>
</organism>
<keyword evidence="2" id="KW-1185">Reference proteome</keyword>